<feature type="transmembrane region" description="Helical" evidence="1">
    <location>
        <begin position="119"/>
        <end position="140"/>
    </location>
</feature>
<name>A0A848MAA7_PAELE</name>
<reference evidence="3 4" key="1">
    <citation type="submission" date="2020-04" db="EMBL/GenBank/DDBJ databases">
        <title>Paenibacillus algicola sp. nov., a novel marine bacterium producing alginate lyase.</title>
        <authorList>
            <person name="Huang H."/>
        </authorList>
    </citation>
    <scope>NUCLEOTIDE SEQUENCE [LARGE SCALE GENOMIC DNA]</scope>
    <source>
        <strain evidence="3 4">L7-75</strain>
    </source>
</reference>
<dbReference type="Pfam" id="PF00561">
    <property type="entry name" value="Abhydrolase_1"/>
    <property type="match status" value="1"/>
</dbReference>
<comment type="caution">
    <text evidence="3">The sequence shown here is derived from an EMBL/GenBank/DDBJ whole genome shotgun (WGS) entry which is preliminary data.</text>
</comment>
<keyword evidence="1" id="KW-0472">Membrane</keyword>
<sequence>MDLSYSTYGSGSVMVLIHSGEVDSRVWLELIPLLARTYRVVIFDARGTGFSPAPSEPINLVADLLGLLDHLKFNKVTCTHNTSPEFLRSGKATSSSGLSRQRYNDWRRSVMSQFRDHKWMIGCIVMTITLLITAISNAALHKQVNELKKESVESYNAEWYQLYRLTEMLDKYYIENNFENPVRYQLLVNQTAYHFTGRADDLSVNMRNLLVLAYDPLFSDLSREQGPLNKKETSRLFEEINDDIKLISGIIIEMREDEKEKLLDPTSSEFVKISSQAQDAYYQYIKLVDDYFKNNHN</sequence>
<keyword evidence="4" id="KW-1185">Reference proteome</keyword>
<accession>A0A848MAA7</accession>
<dbReference type="EMBL" id="JABBPN010000014">
    <property type="protein sequence ID" value="NMO97100.1"/>
    <property type="molecule type" value="Genomic_DNA"/>
</dbReference>
<dbReference type="Proteomes" id="UP000565468">
    <property type="component" value="Unassembled WGS sequence"/>
</dbReference>
<dbReference type="Gene3D" id="3.40.50.1820">
    <property type="entry name" value="alpha/beta hydrolase"/>
    <property type="match status" value="1"/>
</dbReference>
<evidence type="ECO:0000313" key="3">
    <source>
        <dbReference type="EMBL" id="NMO97100.1"/>
    </source>
</evidence>
<keyword evidence="1" id="KW-0812">Transmembrane</keyword>
<dbReference type="InterPro" id="IPR029058">
    <property type="entry name" value="AB_hydrolase_fold"/>
</dbReference>
<evidence type="ECO:0000259" key="2">
    <source>
        <dbReference type="Pfam" id="PF00561"/>
    </source>
</evidence>
<dbReference type="GO" id="GO:0016787">
    <property type="term" value="F:hydrolase activity"/>
    <property type="evidence" value="ECO:0007669"/>
    <property type="project" value="UniProtKB-KW"/>
</dbReference>
<evidence type="ECO:0000313" key="4">
    <source>
        <dbReference type="Proteomes" id="UP000565468"/>
    </source>
</evidence>
<dbReference type="AlphaFoldDB" id="A0A848MAA7"/>
<dbReference type="InterPro" id="IPR000073">
    <property type="entry name" value="AB_hydrolase_1"/>
</dbReference>
<protein>
    <submittedName>
        <fullName evidence="3">Alpha/beta hydrolase</fullName>
    </submittedName>
</protein>
<dbReference type="RefSeq" id="WP_169505882.1">
    <property type="nucleotide sequence ID" value="NZ_JABBPN010000014.1"/>
</dbReference>
<organism evidence="3 4">
    <name type="scientific">Paenibacillus lemnae</name>
    <dbReference type="NCBI Taxonomy" id="1330551"/>
    <lineage>
        <taxon>Bacteria</taxon>
        <taxon>Bacillati</taxon>
        <taxon>Bacillota</taxon>
        <taxon>Bacilli</taxon>
        <taxon>Bacillales</taxon>
        <taxon>Paenibacillaceae</taxon>
        <taxon>Paenibacillus</taxon>
    </lineage>
</organism>
<evidence type="ECO:0000256" key="1">
    <source>
        <dbReference type="SAM" id="Phobius"/>
    </source>
</evidence>
<gene>
    <name evidence="3" type="ORF">HII30_15150</name>
</gene>
<feature type="domain" description="AB hydrolase-1" evidence="2">
    <location>
        <begin position="13"/>
        <end position="77"/>
    </location>
</feature>
<keyword evidence="3" id="KW-0378">Hydrolase</keyword>
<proteinExistence type="predicted"/>
<keyword evidence="1" id="KW-1133">Transmembrane helix</keyword>
<dbReference type="SUPFAM" id="SSF53474">
    <property type="entry name" value="alpha/beta-Hydrolases"/>
    <property type="match status" value="1"/>
</dbReference>